<accession>A0ABR8XHP7</accession>
<proteinExistence type="predicted"/>
<dbReference type="EMBL" id="JACSPW010000001">
    <property type="protein sequence ID" value="MBD8031470.1"/>
    <property type="molecule type" value="Genomic_DNA"/>
</dbReference>
<sequence length="116" mass="13584">MTENIEIDELIEEFNQYIKLVATGSMTIAESFRNKQVQIALKEVTNFVEGMNWLITANNYFKTQNVISMFNEQKIVNFFEEINEGLTMQDYFLVADLFEYEIAQYFADIPVVTVKN</sequence>
<reference evidence="1 2" key="1">
    <citation type="submission" date="2020-08" db="EMBL/GenBank/DDBJ databases">
        <title>A Genomic Blueprint of the Chicken Gut Microbiome.</title>
        <authorList>
            <person name="Gilroy R."/>
            <person name="Ravi A."/>
            <person name="Getino M."/>
            <person name="Pursley I."/>
            <person name="Horton D.L."/>
            <person name="Alikhan N.-F."/>
            <person name="Baker D."/>
            <person name="Gharbi K."/>
            <person name="Hall N."/>
            <person name="Watson M."/>
            <person name="Adriaenssens E.M."/>
            <person name="Foster-Nyarko E."/>
            <person name="Jarju S."/>
            <person name="Secka A."/>
            <person name="Antonio M."/>
            <person name="Oren A."/>
            <person name="Chaudhuri R."/>
            <person name="La Ragione R.M."/>
            <person name="Hildebrand F."/>
            <person name="Pallen M.J."/>
        </authorList>
    </citation>
    <scope>NUCLEOTIDE SEQUENCE [LARGE SCALE GENOMIC DNA]</scope>
    <source>
        <strain evidence="1 2">Sa1YVA6</strain>
    </source>
</reference>
<protein>
    <submittedName>
        <fullName evidence="1">Uncharacterized protein</fullName>
    </submittedName>
</protein>
<evidence type="ECO:0000313" key="2">
    <source>
        <dbReference type="Proteomes" id="UP000600565"/>
    </source>
</evidence>
<evidence type="ECO:0000313" key="1">
    <source>
        <dbReference type="EMBL" id="MBD8031470.1"/>
    </source>
</evidence>
<comment type="caution">
    <text evidence="1">The sequence shown here is derived from an EMBL/GenBank/DDBJ whole genome shotgun (WGS) entry which is preliminary data.</text>
</comment>
<dbReference type="Proteomes" id="UP000600565">
    <property type="component" value="Unassembled WGS sequence"/>
</dbReference>
<gene>
    <name evidence="1" type="ORF">H9632_00225</name>
</gene>
<dbReference type="RefSeq" id="WP_191702126.1">
    <property type="nucleotide sequence ID" value="NZ_JACSPW010000001.1"/>
</dbReference>
<keyword evidence="2" id="KW-1185">Reference proteome</keyword>
<organism evidence="1 2">
    <name type="scientific">Solibacillus merdavium</name>
    <dbReference type="NCBI Taxonomy" id="2762218"/>
    <lineage>
        <taxon>Bacteria</taxon>
        <taxon>Bacillati</taxon>
        <taxon>Bacillota</taxon>
        <taxon>Bacilli</taxon>
        <taxon>Bacillales</taxon>
        <taxon>Caryophanaceae</taxon>
        <taxon>Solibacillus</taxon>
    </lineage>
</organism>
<name>A0ABR8XHP7_9BACL</name>